<dbReference type="Proteomes" id="UP000203507">
    <property type="component" value="Segment"/>
</dbReference>
<evidence type="ECO:0000313" key="1">
    <source>
        <dbReference type="EMBL" id="ARR28849.1"/>
    </source>
</evidence>
<reference evidence="1" key="1">
    <citation type="journal article" date="2017" name="Vet. Pathol.">
        <title>Ranid Herpesvirus 3 and Proliferative Dermatitis in Free-Ranging Wild Common Frogs (Rana Temporaria).</title>
        <authorList>
            <person name="Origgi F.C."/>
            <person name="Schmidt B.R."/>
            <person name="Lohmann P."/>
            <person name="Otten P."/>
            <person name="Akdesir E."/>
            <person name="Gaschen V."/>
            <person name="Aguilar-Bultet L."/>
            <person name="Wahli T."/>
            <person name="Sattler U."/>
            <person name="Stoffel M.H."/>
        </authorList>
    </citation>
    <scope>NUCLEOTIDE SEQUENCE [LARGE SCALE GENOMIC DNA]</scope>
    <source>
        <strain evidence="1">FO1_2015</strain>
    </source>
</reference>
<dbReference type="RefSeq" id="YP_009362358.1">
    <property type="nucleotide sequence ID" value="NC_034618.1"/>
</dbReference>
<keyword evidence="2" id="KW-1185">Reference proteome</keyword>
<dbReference type="EMBL" id="KX832224">
    <property type="protein sequence ID" value="ARR28849.1"/>
    <property type="molecule type" value="Genomic_DNA"/>
</dbReference>
<organism evidence="1">
    <name type="scientific">Ranid herpesvirus 3</name>
    <dbReference type="NCBI Taxonomy" id="1987509"/>
    <lineage>
        <taxon>Viruses</taxon>
        <taxon>Duplodnaviria</taxon>
        <taxon>Heunggongvirae</taxon>
        <taxon>Peploviricota</taxon>
        <taxon>Herviviricetes</taxon>
        <taxon>Herpesvirales</taxon>
        <taxon>Alloherpesviridae</taxon>
        <taxon>Batravirus</taxon>
        <taxon>Batravirus ranidallo3</taxon>
    </lineage>
</organism>
<evidence type="ECO:0000313" key="2">
    <source>
        <dbReference type="Proteomes" id="UP000203507"/>
    </source>
</evidence>
<dbReference type="GO" id="GO:0016740">
    <property type="term" value="F:transferase activity"/>
    <property type="evidence" value="ECO:0007669"/>
    <property type="project" value="UniProtKB-KW"/>
</dbReference>
<dbReference type="GeneID" id="32878183"/>
<accession>A0A1X9T572</accession>
<protein>
    <submittedName>
        <fullName evidence="1">Glucosyltransferase-si motif protein</fullName>
    </submittedName>
</protein>
<sequence length="764" mass="87986">MIPNNRTFYKYYTKELSVLPDHYKKDIEFNLEDEIAVGAWLWKPLSPCYETIEEWYADAANVAVIIKLLWRYFVTSDSWSQSILMYVGYFDQNRFKYVDGWYNLQECMELANLNIRLPSPSFMSVIKRWRNAILPHGSHAIDLCFIYLNVALMMKMPNLRQEYETRGPSVFLQTLSLPFCRRDQISVAVPFFYAKIFGYKLAYRMMEREAYILENLAYRRLDDRRVVVSLPNNDLRIDRLVIGYLIGMATDTGVTNAFEITSYTSCSTSGGDHTYARSIEREAHRNKAANIYFKKPKAKLLKLFLNQFSGVDVLKAVRTLFSDPPSNVMNLFNYAKVIDQNGEYVPKCLTMPPYIELSGMLPHPMYAPDDFKCKLLDCYAYYLNTCLPNFKSNHRALYQSYNTVANLLCADRTTDGLVLYNEAVRRGELSIDGNGNLLFRGLTMKGFKNSKQREKFCKLYAKNPLLAILTTGFTATLFQDRAFCVNSVFESQKIPRDVLPFLPNVLIRLLIARLDGDGKQVSVTGEPILNSTVDSINYYIDHLKLGLFFDAPIQTREARPLDEFGFNTNETNYTLPKTPGNVIPQYVKLLDELRLHTKNACSEVLSLSSTSKDKFWLCDKNYAWYRVDSSPDDINTFNELLTFGLGFHERPGLLTGSVFRTYASPAFEQVLVESLATYTTEYSSEVAVTIFSHMLSSHFFGMFQDTEKRGILWMIHRVIRLCATDSPMIVNALVRYYLPTLRFYLSQPIVIAARGTTLIEKYKL</sequence>
<keyword evidence="1" id="KW-0808">Transferase</keyword>
<dbReference type="KEGG" id="vg:32878183"/>
<name>A0A1X9T572_9VIRU</name>
<proteinExistence type="predicted"/>